<evidence type="ECO:0000313" key="3">
    <source>
        <dbReference type="EMBL" id="MBB3927383.1"/>
    </source>
</evidence>
<proteinExistence type="inferred from homology"/>
<dbReference type="InterPro" id="IPR020904">
    <property type="entry name" value="Sc_DH/Rdtase_CS"/>
</dbReference>
<dbReference type="RefSeq" id="WP_188072879.1">
    <property type="nucleotide sequence ID" value="NZ_BSPS01000034.1"/>
</dbReference>
<comment type="caution">
    <text evidence="3">The sequence shown here is derived from an EMBL/GenBank/DDBJ whole genome shotgun (WGS) entry which is preliminary data.</text>
</comment>
<dbReference type="PRINTS" id="PR00081">
    <property type="entry name" value="GDHRDH"/>
</dbReference>
<accession>A0A7W6BRD6</accession>
<dbReference type="EMBL" id="JACIDT010000011">
    <property type="protein sequence ID" value="MBB3927383.1"/>
    <property type="molecule type" value="Genomic_DNA"/>
</dbReference>
<dbReference type="Gene3D" id="3.40.50.720">
    <property type="entry name" value="NAD(P)-binding Rossmann-like Domain"/>
    <property type="match status" value="1"/>
</dbReference>
<dbReference type="PANTHER" id="PTHR42879">
    <property type="entry name" value="3-OXOACYL-(ACYL-CARRIER-PROTEIN) REDUCTASE"/>
    <property type="match status" value="1"/>
</dbReference>
<sequence length="249" mass="25730">MKSLEGKVAVVTGAARGIGAEMVRALAAEGAAVVAADILPCDETAASVTAAGGRAIGVVGDISADDHVAALAQACREAFGPAHILVNNAGLHPDPMPFEQLSLAYWRKTMAVNLDAMFLTMQAFLPQLKENGWGRIVNISSSSANTAPPNGAPYVASKAGVVGLTRAAATEFGKYNITVNAIAPNPVRTPGADGAISEEMFQMIAQMQPIPHVMEPRHLTGALLFLCTDGAEFITGQNLHVDGGMVRAG</sequence>
<dbReference type="CDD" id="cd05233">
    <property type="entry name" value="SDR_c"/>
    <property type="match status" value="1"/>
</dbReference>
<dbReference type="FunFam" id="3.40.50.720:FF:000084">
    <property type="entry name" value="Short-chain dehydrogenase reductase"/>
    <property type="match status" value="1"/>
</dbReference>
<dbReference type="SUPFAM" id="SSF51735">
    <property type="entry name" value="NAD(P)-binding Rossmann-fold domains"/>
    <property type="match status" value="1"/>
</dbReference>
<keyword evidence="4" id="KW-1185">Reference proteome</keyword>
<name>A0A7W6BRD6_9SPHN</name>
<evidence type="ECO:0000313" key="4">
    <source>
        <dbReference type="Proteomes" id="UP000571950"/>
    </source>
</evidence>
<protein>
    <submittedName>
        <fullName evidence="3">NAD(P)-dependent dehydrogenase (Short-subunit alcohol dehydrogenase family)</fullName>
    </submittedName>
</protein>
<evidence type="ECO:0000256" key="2">
    <source>
        <dbReference type="ARBA" id="ARBA00051383"/>
    </source>
</evidence>
<comment type="similarity">
    <text evidence="1">Belongs to the short-chain dehydrogenases/reductases (SDR) family.</text>
</comment>
<dbReference type="GO" id="GO:0032787">
    <property type="term" value="P:monocarboxylic acid metabolic process"/>
    <property type="evidence" value="ECO:0007669"/>
    <property type="project" value="UniProtKB-ARBA"/>
</dbReference>
<comment type="catalytic activity">
    <reaction evidence="2">
        <text>2,5-dichlorocyclohexa-2,5-dien-1,4-diol + NAD(+) = 2,5-dichlorohydroquinone + NADH + H(+)</text>
        <dbReference type="Rhea" id="RHEA:15741"/>
        <dbReference type="ChEBI" id="CHEBI:15378"/>
        <dbReference type="ChEBI" id="CHEBI:27545"/>
        <dbReference type="ChEBI" id="CHEBI:28975"/>
        <dbReference type="ChEBI" id="CHEBI:57540"/>
        <dbReference type="ChEBI" id="CHEBI:57945"/>
    </reaction>
</comment>
<dbReference type="AlphaFoldDB" id="A0A7W6BRD6"/>
<dbReference type="PROSITE" id="PS00061">
    <property type="entry name" value="ADH_SHORT"/>
    <property type="match status" value="1"/>
</dbReference>
<dbReference type="InterPro" id="IPR002347">
    <property type="entry name" value="SDR_fam"/>
</dbReference>
<organism evidence="3 4">
    <name type="scientific">Sphingobium jiangsuense</name>
    <dbReference type="NCBI Taxonomy" id="870476"/>
    <lineage>
        <taxon>Bacteria</taxon>
        <taxon>Pseudomonadati</taxon>
        <taxon>Pseudomonadota</taxon>
        <taxon>Alphaproteobacteria</taxon>
        <taxon>Sphingomonadales</taxon>
        <taxon>Sphingomonadaceae</taxon>
        <taxon>Sphingobium</taxon>
    </lineage>
</organism>
<dbReference type="Pfam" id="PF13561">
    <property type="entry name" value="adh_short_C2"/>
    <property type="match status" value="1"/>
</dbReference>
<dbReference type="PANTHER" id="PTHR42879:SF2">
    <property type="entry name" value="3-OXOACYL-[ACYL-CARRIER-PROTEIN] REDUCTASE FABG"/>
    <property type="match status" value="1"/>
</dbReference>
<dbReference type="Proteomes" id="UP000571950">
    <property type="component" value="Unassembled WGS sequence"/>
</dbReference>
<dbReference type="InterPro" id="IPR050259">
    <property type="entry name" value="SDR"/>
</dbReference>
<dbReference type="PRINTS" id="PR00080">
    <property type="entry name" value="SDRFAMILY"/>
</dbReference>
<dbReference type="InterPro" id="IPR036291">
    <property type="entry name" value="NAD(P)-bd_dom_sf"/>
</dbReference>
<evidence type="ECO:0000256" key="1">
    <source>
        <dbReference type="ARBA" id="ARBA00006484"/>
    </source>
</evidence>
<reference evidence="3 4" key="1">
    <citation type="submission" date="2020-08" db="EMBL/GenBank/DDBJ databases">
        <title>Genomic Encyclopedia of Type Strains, Phase IV (KMG-IV): sequencing the most valuable type-strain genomes for metagenomic binning, comparative biology and taxonomic classification.</title>
        <authorList>
            <person name="Goeker M."/>
        </authorList>
    </citation>
    <scope>NUCLEOTIDE SEQUENCE [LARGE SCALE GENOMIC DNA]</scope>
    <source>
        <strain evidence="3 4">DSM 26189</strain>
    </source>
</reference>
<gene>
    <name evidence="3" type="ORF">GGR43_003112</name>
</gene>